<dbReference type="PANTHER" id="PTHR47738:SF1">
    <property type="entry name" value="NITROGEN REGULATORY PROTEIN"/>
    <property type="match status" value="1"/>
</dbReference>
<dbReference type="Pfam" id="PF00359">
    <property type="entry name" value="PTS_EIIA_2"/>
    <property type="match status" value="1"/>
</dbReference>
<accession>A0A518ESS4</accession>
<dbReference type="PROSITE" id="PS51094">
    <property type="entry name" value="PTS_EIIA_TYPE_2"/>
    <property type="match status" value="1"/>
</dbReference>
<dbReference type="InterPro" id="IPR002178">
    <property type="entry name" value="PTS_EIIA_type-2_dom"/>
</dbReference>
<dbReference type="AlphaFoldDB" id="A0A518ESS4"/>
<evidence type="ECO:0000313" key="2">
    <source>
        <dbReference type="EMBL" id="QDV07144.1"/>
    </source>
</evidence>
<dbReference type="RefSeq" id="WP_145197946.1">
    <property type="nucleotide sequence ID" value="NZ_CP036434.1"/>
</dbReference>
<sequence>MKPSELIGPDDLLLGFNPADKWNCIQDLVEHLVQTGRLESELADAVREAVLSRERSMSTGMEDGVAIPHAALEDVSEVIACLGVIQTEQGLDFESIDGRPTRLVVLLVIPKSQKLLHIRTLADIARVLSKDLVRKELLAASEPERAHAVLVAGEA</sequence>
<dbReference type="InterPro" id="IPR016152">
    <property type="entry name" value="PTrfase/Anion_transptr"/>
</dbReference>
<dbReference type="PANTHER" id="PTHR47738">
    <property type="entry name" value="PTS SYSTEM FRUCTOSE-LIKE EIIA COMPONENT-RELATED"/>
    <property type="match status" value="1"/>
</dbReference>
<name>A0A518ESS4_9BACT</name>
<dbReference type="OrthoDB" id="233552at2"/>
<dbReference type="SUPFAM" id="SSF55804">
    <property type="entry name" value="Phoshotransferase/anion transport protein"/>
    <property type="match status" value="1"/>
</dbReference>
<organism evidence="2 3">
    <name type="scientific">Saltatorellus ferox</name>
    <dbReference type="NCBI Taxonomy" id="2528018"/>
    <lineage>
        <taxon>Bacteria</taxon>
        <taxon>Pseudomonadati</taxon>
        <taxon>Planctomycetota</taxon>
        <taxon>Planctomycetia</taxon>
        <taxon>Planctomycetia incertae sedis</taxon>
        <taxon>Saltatorellus</taxon>
    </lineage>
</organism>
<evidence type="ECO:0000259" key="1">
    <source>
        <dbReference type="PROSITE" id="PS51094"/>
    </source>
</evidence>
<gene>
    <name evidence="2" type="primary">fruA</name>
    <name evidence="2" type="ORF">Poly30_26630</name>
</gene>
<evidence type="ECO:0000313" key="3">
    <source>
        <dbReference type="Proteomes" id="UP000320390"/>
    </source>
</evidence>
<keyword evidence="3" id="KW-1185">Reference proteome</keyword>
<reference evidence="2 3" key="1">
    <citation type="submission" date="2019-02" db="EMBL/GenBank/DDBJ databases">
        <title>Deep-cultivation of Planctomycetes and their phenomic and genomic characterization uncovers novel biology.</title>
        <authorList>
            <person name="Wiegand S."/>
            <person name="Jogler M."/>
            <person name="Boedeker C."/>
            <person name="Pinto D."/>
            <person name="Vollmers J."/>
            <person name="Rivas-Marin E."/>
            <person name="Kohn T."/>
            <person name="Peeters S.H."/>
            <person name="Heuer A."/>
            <person name="Rast P."/>
            <person name="Oberbeckmann S."/>
            <person name="Bunk B."/>
            <person name="Jeske O."/>
            <person name="Meyerdierks A."/>
            <person name="Storesund J.E."/>
            <person name="Kallscheuer N."/>
            <person name="Luecker S."/>
            <person name="Lage O.M."/>
            <person name="Pohl T."/>
            <person name="Merkel B.J."/>
            <person name="Hornburger P."/>
            <person name="Mueller R.-W."/>
            <person name="Bruemmer F."/>
            <person name="Labrenz M."/>
            <person name="Spormann A.M."/>
            <person name="Op den Camp H."/>
            <person name="Overmann J."/>
            <person name="Amann R."/>
            <person name="Jetten M.S.M."/>
            <person name="Mascher T."/>
            <person name="Medema M.H."/>
            <person name="Devos D.P."/>
            <person name="Kaster A.-K."/>
            <person name="Ovreas L."/>
            <person name="Rohde M."/>
            <person name="Galperin M.Y."/>
            <person name="Jogler C."/>
        </authorList>
    </citation>
    <scope>NUCLEOTIDE SEQUENCE [LARGE SCALE GENOMIC DNA]</scope>
    <source>
        <strain evidence="2 3">Poly30</strain>
    </source>
</reference>
<dbReference type="Proteomes" id="UP000320390">
    <property type="component" value="Chromosome"/>
</dbReference>
<protein>
    <submittedName>
        <fullName evidence="2">PTS system fructose-specific EIIABC component</fullName>
    </submittedName>
</protein>
<dbReference type="InterPro" id="IPR051541">
    <property type="entry name" value="PTS_SugarTrans_NitroReg"/>
</dbReference>
<dbReference type="Gene3D" id="3.40.930.10">
    <property type="entry name" value="Mannitol-specific EII, Chain A"/>
    <property type="match status" value="1"/>
</dbReference>
<feature type="domain" description="PTS EIIA type-2" evidence="1">
    <location>
        <begin position="5"/>
        <end position="153"/>
    </location>
</feature>
<proteinExistence type="predicted"/>
<dbReference type="GO" id="GO:0030295">
    <property type="term" value="F:protein kinase activator activity"/>
    <property type="evidence" value="ECO:0007669"/>
    <property type="project" value="TreeGrafter"/>
</dbReference>
<dbReference type="EMBL" id="CP036434">
    <property type="protein sequence ID" value="QDV07144.1"/>
    <property type="molecule type" value="Genomic_DNA"/>
</dbReference>
<dbReference type="CDD" id="cd00211">
    <property type="entry name" value="PTS_IIA_fru"/>
    <property type="match status" value="1"/>
</dbReference>